<protein>
    <submittedName>
        <fullName evidence="2">Alpha/beta hydrolase</fullName>
    </submittedName>
</protein>
<dbReference type="RefSeq" id="WP_102769425.1">
    <property type="nucleotide sequence ID" value="NZ_CP124551.1"/>
</dbReference>
<proteinExistence type="predicted"/>
<reference evidence="2 3" key="1">
    <citation type="submission" date="2018-01" db="EMBL/GenBank/DDBJ databases">
        <title>Draft genome sequence of Paucibacter aquatile CR182 isolated from freshwater of the Nakdong River.</title>
        <authorList>
            <person name="Choi A."/>
            <person name="Chung E.J."/>
        </authorList>
    </citation>
    <scope>NUCLEOTIDE SEQUENCE [LARGE SCALE GENOMIC DNA]</scope>
    <source>
        <strain evidence="2 3">CR182</strain>
    </source>
</reference>
<dbReference type="InterPro" id="IPR022742">
    <property type="entry name" value="Hydrolase_4"/>
</dbReference>
<dbReference type="AlphaFoldDB" id="A0A2N8L1D1"/>
<dbReference type="InterPro" id="IPR029058">
    <property type="entry name" value="AB_hydrolase_fold"/>
</dbReference>
<keyword evidence="3" id="KW-1185">Reference proteome</keyword>
<dbReference type="PANTHER" id="PTHR42103">
    <property type="entry name" value="ALPHA/BETA-HYDROLASES SUPERFAMILY PROTEIN"/>
    <property type="match status" value="1"/>
</dbReference>
<sequence length="212" mass="22660">MNSLTEKRLVPGPAGAIECAIDRPASGHADLPMPPTRGLALVCHPNPTQGGTMDNKVVQTLARAFVQLGYRVARFNFRGIGKSEGGWDEGRGEIDDALAVLAALREPGEPLVLAGFSFGGYVASQAALRLPEDQRAERLALVGPATSRFDTAPVPPETLVIHGEVDDVVPLSSVLDWARPQSLPVVVVPGVGHFFHGQLPLLRNLVVRNWRA</sequence>
<feature type="domain" description="Serine aminopeptidase S33" evidence="1">
    <location>
        <begin position="53"/>
        <end position="157"/>
    </location>
</feature>
<dbReference type="Pfam" id="PF12146">
    <property type="entry name" value="Hydrolase_4"/>
    <property type="match status" value="1"/>
</dbReference>
<dbReference type="EMBL" id="POSP01000003">
    <property type="protein sequence ID" value="PND39510.1"/>
    <property type="molecule type" value="Genomic_DNA"/>
</dbReference>
<dbReference type="Proteomes" id="UP000235916">
    <property type="component" value="Unassembled WGS sequence"/>
</dbReference>
<dbReference type="Gene3D" id="3.40.50.1820">
    <property type="entry name" value="alpha/beta hydrolase"/>
    <property type="match status" value="1"/>
</dbReference>
<evidence type="ECO:0000259" key="1">
    <source>
        <dbReference type="Pfam" id="PF12146"/>
    </source>
</evidence>
<dbReference type="GO" id="GO:0016787">
    <property type="term" value="F:hydrolase activity"/>
    <property type="evidence" value="ECO:0007669"/>
    <property type="project" value="UniProtKB-KW"/>
</dbReference>
<accession>A0A2N8L1D1</accession>
<dbReference type="SUPFAM" id="SSF53474">
    <property type="entry name" value="alpha/beta-Hydrolases"/>
    <property type="match status" value="1"/>
</dbReference>
<comment type="caution">
    <text evidence="2">The sequence shown here is derived from an EMBL/GenBank/DDBJ whole genome shotgun (WGS) entry which is preliminary data.</text>
</comment>
<dbReference type="PANTHER" id="PTHR42103:SF2">
    <property type="entry name" value="AB HYDROLASE-1 DOMAIN-CONTAINING PROTEIN"/>
    <property type="match status" value="1"/>
</dbReference>
<evidence type="ECO:0000313" key="2">
    <source>
        <dbReference type="EMBL" id="PND39510.1"/>
    </source>
</evidence>
<evidence type="ECO:0000313" key="3">
    <source>
        <dbReference type="Proteomes" id="UP000235916"/>
    </source>
</evidence>
<name>A0A2N8L1D1_9BURK</name>
<dbReference type="OrthoDB" id="9800435at2"/>
<gene>
    <name evidence="2" type="ORF">C1O66_19550</name>
</gene>
<organism evidence="2 3">
    <name type="scientific">Kinneretia aquatilis</name>
    <dbReference type="NCBI Taxonomy" id="2070761"/>
    <lineage>
        <taxon>Bacteria</taxon>
        <taxon>Pseudomonadati</taxon>
        <taxon>Pseudomonadota</taxon>
        <taxon>Betaproteobacteria</taxon>
        <taxon>Burkholderiales</taxon>
        <taxon>Sphaerotilaceae</taxon>
        <taxon>Roseateles</taxon>
    </lineage>
</organism>
<keyword evidence="2" id="KW-0378">Hydrolase</keyword>